<gene>
    <name evidence="1" type="ORF">BCY86_06090</name>
</gene>
<dbReference type="AlphaFoldDB" id="A0A1L6MY23"/>
<dbReference type="STRING" id="1882918.BCY86_06090"/>
<evidence type="ECO:0000313" key="2">
    <source>
        <dbReference type="Proteomes" id="UP000185544"/>
    </source>
</evidence>
<sequence length="189" mass="20263">MKNALSLIMGMGLIAAEGYAGAQSLGALDQILSEKKPAAVDDVSLSAQELLKDSQHYVSAVEANQQKIIKLHSSAQQDVILQLCVDEHQKQHTILKNLVEEHSRQLSEAFSLQQSERCIHEFRTLKSFAANSQNIVDTAAACLGDDSKLTGGASELYTQVNLSTAGLMSVEPTELALTFIPPASASPSI</sequence>
<name>A0A1L6MY23_9BACT</name>
<accession>A0A1L6MY23</accession>
<proteinExistence type="predicted"/>
<dbReference type="KEGG" id="pabo:BCY86_06090"/>
<dbReference type="Proteomes" id="UP000185544">
    <property type="component" value="Chromosome"/>
</dbReference>
<organism evidence="1 2">
    <name type="scientific">Pajaroellobacter abortibovis</name>
    <dbReference type="NCBI Taxonomy" id="1882918"/>
    <lineage>
        <taxon>Bacteria</taxon>
        <taxon>Pseudomonadati</taxon>
        <taxon>Myxococcota</taxon>
        <taxon>Polyangia</taxon>
        <taxon>Polyangiales</taxon>
        <taxon>Polyangiaceae</taxon>
    </lineage>
</organism>
<keyword evidence="2" id="KW-1185">Reference proteome</keyword>
<protein>
    <submittedName>
        <fullName evidence="1">Uncharacterized protein</fullName>
    </submittedName>
</protein>
<evidence type="ECO:0000313" key="1">
    <source>
        <dbReference type="EMBL" id="APS00298.1"/>
    </source>
</evidence>
<reference evidence="1 2" key="1">
    <citation type="submission" date="2016-08" db="EMBL/GenBank/DDBJ databases">
        <title>Identification and validation of antigenic proteins from Pajaroellobacter abortibovis using de-novo genome sequence assembly and reverse vaccinology.</title>
        <authorList>
            <person name="Welly B.T."/>
            <person name="Miller M.R."/>
            <person name="Stott J.L."/>
            <person name="Blanchard M.T."/>
            <person name="Islas-Trejo A.D."/>
            <person name="O'Rourke S.M."/>
            <person name="Young A.E."/>
            <person name="Medrano J.F."/>
            <person name="Van Eenennaam A.L."/>
        </authorList>
    </citation>
    <scope>NUCLEOTIDE SEQUENCE [LARGE SCALE GENOMIC DNA]</scope>
    <source>
        <strain evidence="1 2">BTF92-0548A/99-0131</strain>
    </source>
</reference>
<dbReference type="EMBL" id="CP016908">
    <property type="protein sequence ID" value="APS00298.1"/>
    <property type="molecule type" value="Genomic_DNA"/>
</dbReference>